<accession>A0A6J8D8Q9</accession>
<dbReference type="Gene3D" id="3.30.160.60">
    <property type="entry name" value="Classic Zinc Finger"/>
    <property type="match status" value="1"/>
</dbReference>
<gene>
    <name evidence="1" type="ORF">MCOR_37357</name>
</gene>
<dbReference type="InterPro" id="IPR047153">
    <property type="entry name" value="TRIM45/56/19-like"/>
</dbReference>
<dbReference type="GO" id="GO:0061630">
    <property type="term" value="F:ubiquitin protein ligase activity"/>
    <property type="evidence" value="ECO:0007669"/>
    <property type="project" value="TreeGrafter"/>
</dbReference>
<dbReference type="AlphaFoldDB" id="A0A6J8D8Q9"/>
<organism evidence="1 2">
    <name type="scientific">Mytilus coruscus</name>
    <name type="common">Sea mussel</name>
    <dbReference type="NCBI Taxonomy" id="42192"/>
    <lineage>
        <taxon>Eukaryota</taxon>
        <taxon>Metazoa</taxon>
        <taxon>Spiralia</taxon>
        <taxon>Lophotrochozoa</taxon>
        <taxon>Mollusca</taxon>
        <taxon>Bivalvia</taxon>
        <taxon>Autobranchia</taxon>
        <taxon>Pteriomorphia</taxon>
        <taxon>Mytilida</taxon>
        <taxon>Mytiloidea</taxon>
        <taxon>Mytilidae</taxon>
        <taxon>Mytilinae</taxon>
        <taxon>Mytilus</taxon>
    </lineage>
</organism>
<proteinExistence type="predicted"/>
<dbReference type="SUPFAM" id="SSF57845">
    <property type="entry name" value="B-box zinc-binding domain"/>
    <property type="match status" value="1"/>
</dbReference>
<protein>
    <recommendedName>
        <fullName evidence="3">B box-type domain-containing protein</fullName>
    </recommendedName>
</protein>
<reference evidence="1 2" key="1">
    <citation type="submission" date="2020-06" db="EMBL/GenBank/DDBJ databases">
        <authorList>
            <person name="Li R."/>
            <person name="Bekaert M."/>
        </authorList>
    </citation>
    <scope>NUCLEOTIDE SEQUENCE [LARGE SCALE GENOMIC DNA]</scope>
    <source>
        <strain evidence="2">wild</strain>
    </source>
</reference>
<dbReference type="EMBL" id="CACVKT020006771">
    <property type="protein sequence ID" value="CAC5403470.1"/>
    <property type="molecule type" value="Genomic_DNA"/>
</dbReference>
<evidence type="ECO:0000313" key="2">
    <source>
        <dbReference type="Proteomes" id="UP000507470"/>
    </source>
</evidence>
<dbReference type="PANTHER" id="PTHR25462">
    <property type="entry name" value="BONUS, ISOFORM C-RELATED"/>
    <property type="match status" value="1"/>
</dbReference>
<dbReference type="OrthoDB" id="10066958at2759"/>
<evidence type="ECO:0008006" key="3">
    <source>
        <dbReference type="Google" id="ProtNLM"/>
    </source>
</evidence>
<sequence>MSFRMTETYHKSFRMTAKHPIISLKYIGTNNKTVIVSSLRFCEEHSEDVIKAYCVDHSKPLCTLYVTLSHRKCDDVIKIEKAASGIRKSQKAMELYTELKETSKQLSEIIRDGKNHLTDFEKEAQAILTKVRTIKDNIVKHLNKSEEQIKEVIIKSKKEAVLKLSEKSTDLESLKGTVDNWITLFDTGLQHGSEIQCLLEINRINENKEIFETNDIAEEFAKQVAVIGVVKLVETNKNCPKLSIGKTINFHTGNINVIKSIDLNGKCVYLSGLFMKDELIMTHSQKSSALKYSHKGDCLAELKLPNSPYDINQINGTKAAVSTSSKTFFIINMHDLTLCHSVANQHPVHGLSHVNGEFILARDHTLTWIDAFTGFKNEQAATNEDSFYLYAKDRNDYISQPQNAYDTQPLKFIINSICFMCTRSDVL</sequence>
<name>A0A6J8D8Q9_MYTCO</name>
<keyword evidence="2" id="KW-1185">Reference proteome</keyword>
<evidence type="ECO:0000313" key="1">
    <source>
        <dbReference type="EMBL" id="CAC5403470.1"/>
    </source>
</evidence>
<dbReference type="Proteomes" id="UP000507470">
    <property type="component" value="Unassembled WGS sequence"/>
</dbReference>
<dbReference type="PANTHER" id="PTHR25462:SF291">
    <property type="entry name" value="E3 UBIQUITIN-PROTEIN LIGASE TRIM45"/>
    <property type="match status" value="1"/>
</dbReference>